<organism evidence="2 3">
    <name type="scientific">Pandoraea horticolens</name>
    <dbReference type="NCBI Taxonomy" id="2508298"/>
    <lineage>
        <taxon>Bacteria</taxon>
        <taxon>Pseudomonadati</taxon>
        <taxon>Pseudomonadota</taxon>
        <taxon>Betaproteobacteria</taxon>
        <taxon>Burkholderiales</taxon>
        <taxon>Burkholderiaceae</taxon>
        <taxon>Pandoraea</taxon>
    </lineage>
</organism>
<reference evidence="2 3" key="1">
    <citation type="submission" date="2019-08" db="EMBL/GenBank/DDBJ databases">
        <authorList>
            <person name="Peeters C."/>
        </authorList>
    </citation>
    <scope>NUCLEOTIDE SEQUENCE [LARGE SCALE GENOMIC DNA]</scope>
    <source>
        <strain evidence="2 3">LMG 31112</strain>
    </source>
</reference>
<dbReference type="EMBL" id="CABPSM010000005">
    <property type="protein sequence ID" value="VVE04704.1"/>
    <property type="molecule type" value="Genomic_DNA"/>
</dbReference>
<gene>
    <name evidence="2" type="ORF">PHO31112_02321</name>
</gene>
<dbReference type="AlphaFoldDB" id="A0A5E4UZE7"/>
<proteinExistence type="predicted"/>
<dbReference type="Proteomes" id="UP000343317">
    <property type="component" value="Unassembled WGS sequence"/>
</dbReference>
<accession>A0A5E4UZE7</accession>
<sequence>MRKLISSMVRALTGTHRVSTGIDERQERPQVSNTRDPSGTAPASADALPPLHAPLLAALSKFERTSLERGEILFHGCRDSAPHIDLQSMRLLGTRKWLSADASYACDYGRAYGGDSGKGFIWICRLRESVPALAGSQYGLIESAPWQLHEFPWKLPNEFARYAQHILKTDSTVALLDHPHENGYHEVLLTLPESSVEVIRIFELPSDTAEAREFGARLNDEYRVAPE</sequence>
<name>A0A5E4UZE7_9BURK</name>
<feature type="region of interest" description="Disordered" evidence="1">
    <location>
        <begin position="16"/>
        <end position="48"/>
    </location>
</feature>
<evidence type="ECO:0000313" key="3">
    <source>
        <dbReference type="Proteomes" id="UP000343317"/>
    </source>
</evidence>
<keyword evidence="3" id="KW-1185">Reference proteome</keyword>
<protein>
    <submittedName>
        <fullName evidence="2">Uncharacterized protein</fullName>
    </submittedName>
</protein>
<evidence type="ECO:0000313" key="2">
    <source>
        <dbReference type="EMBL" id="VVE04704.1"/>
    </source>
</evidence>
<evidence type="ECO:0000256" key="1">
    <source>
        <dbReference type="SAM" id="MobiDB-lite"/>
    </source>
</evidence>